<dbReference type="PANTHER" id="PTHR43405:SF1">
    <property type="entry name" value="GLYCOSYL HYDROLASE DIGH"/>
    <property type="match status" value="1"/>
</dbReference>
<organism evidence="4">
    <name type="scientific">Oscillatoriales cyanobacterium SpSt-418</name>
    <dbReference type="NCBI Taxonomy" id="2282169"/>
    <lineage>
        <taxon>Bacteria</taxon>
        <taxon>Bacillati</taxon>
        <taxon>Cyanobacteriota</taxon>
        <taxon>Cyanophyceae</taxon>
        <taxon>Oscillatoriophycideae</taxon>
        <taxon>Oscillatoriales</taxon>
    </lineage>
</organism>
<dbReference type="InterPro" id="IPR017853">
    <property type="entry name" value="GH"/>
</dbReference>
<accession>A0A7C3KJA6</accession>
<keyword evidence="2" id="KW-1133">Transmembrane helix</keyword>
<dbReference type="EMBL" id="DSRU01000387">
    <property type="protein sequence ID" value="HFN01229.1"/>
    <property type="molecule type" value="Genomic_DNA"/>
</dbReference>
<keyword evidence="2" id="KW-0472">Membrane</keyword>
<protein>
    <submittedName>
        <fullName evidence="4">Glycoside hydrolase family 10 protein</fullName>
    </submittedName>
</protein>
<evidence type="ECO:0000259" key="3">
    <source>
        <dbReference type="Pfam" id="PF02638"/>
    </source>
</evidence>
<dbReference type="PANTHER" id="PTHR43405">
    <property type="entry name" value="GLYCOSYL HYDROLASE DIGH"/>
    <property type="match status" value="1"/>
</dbReference>
<keyword evidence="1" id="KW-0732">Signal</keyword>
<dbReference type="InterPro" id="IPR003790">
    <property type="entry name" value="GHL10"/>
</dbReference>
<evidence type="ECO:0000313" key="4">
    <source>
        <dbReference type="EMBL" id="HFN01229.1"/>
    </source>
</evidence>
<dbReference type="Pfam" id="PF02638">
    <property type="entry name" value="GHL10"/>
    <property type="match status" value="1"/>
</dbReference>
<feature type="domain" description="Glycosyl hydrolase-like 10" evidence="3">
    <location>
        <begin position="56"/>
        <end position="364"/>
    </location>
</feature>
<dbReference type="GO" id="GO:0016787">
    <property type="term" value="F:hydrolase activity"/>
    <property type="evidence" value="ECO:0007669"/>
    <property type="project" value="UniProtKB-KW"/>
</dbReference>
<comment type="caution">
    <text evidence="4">The sequence shown here is derived from an EMBL/GenBank/DDBJ whole genome shotgun (WGS) entry which is preliminary data.</text>
</comment>
<evidence type="ECO:0000256" key="1">
    <source>
        <dbReference type="ARBA" id="ARBA00022729"/>
    </source>
</evidence>
<proteinExistence type="predicted"/>
<gene>
    <name evidence="4" type="ORF">ENR64_26465</name>
</gene>
<reference evidence="4" key="1">
    <citation type="journal article" date="2020" name="mSystems">
        <title>Genome- and Community-Level Interaction Insights into Carbon Utilization and Element Cycling Functions of Hydrothermarchaeota in Hydrothermal Sediment.</title>
        <authorList>
            <person name="Zhou Z."/>
            <person name="Liu Y."/>
            <person name="Xu W."/>
            <person name="Pan J."/>
            <person name="Luo Z.H."/>
            <person name="Li M."/>
        </authorList>
    </citation>
    <scope>NUCLEOTIDE SEQUENCE [LARGE SCALE GENOMIC DNA]</scope>
    <source>
        <strain evidence="4">SpSt-418</strain>
    </source>
</reference>
<name>A0A7C3KJA6_9CYAN</name>
<dbReference type="SUPFAM" id="SSF51445">
    <property type="entry name" value="(Trans)glycosidases"/>
    <property type="match status" value="1"/>
</dbReference>
<dbReference type="InterPro" id="IPR052177">
    <property type="entry name" value="Divisome_Glycosyl_Hydrolase"/>
</dbReference>
<keyword evidence="4" id="KW-0378">Hydrolase</keyword>
<dbReference type="AlphaFoldDB" id="A0A7C3KJA6"/>
<dbReference type="Gene3D" id="3.20.20.80">
    <property type="entry name" value="Glycosidases"/>
    <property type="match status" value="1"/>
</dbReference>
<sequence>MTWSNQVKWFWGRSPRSLGFRVWVIRGLSIFCLAVLGMVSVAQISTSQPALSARQEIRGVWLTNVDSAVLFNRRVLQNAVTDLQRMGFNTLYPTVWNWGYTLYPSRVARDVIGVDRDPRPEARGLRGRDMLAEMVKEGHKHKLAVLPWFEFGFMAPADSELAARRPDWLTQRQDGTTVWMEGIWPRVWLNPFHPEVQRFIQALVIEIVSRYDVDGIQFDDHFGLPNEFGYDDYTLSLYQQENPGRPLPAPQDPEWVRWRADKITDFMQQLFEAVKARKKKVLVALSPNPFDFAYNAHLQDWFTWEREGLIEELIVQVYRSDRPRFIQELDHPTLLDAKQHVPTGIGILTGLKGRPVPFRQIQDQVQMVRDRGYSGVSFFFYETLWNLVNEPKNQRRAGFRSLFARRVTRPNLEEGWRPSLF</sequence>
<feature type="transmembrane region" description="Helical" evidence="2">
    <location>
        <begin position="20"/>
        <end position="42"/>
    </location>
</feature>
<evidence type="ECO:0000256" key="2">
    <source>
        <dbReference type="SAM" id="Phobius"/>
    </source>
</evidence>
<keyword evidence="2" id="KW-0812">Transmembrane</keyword>